<name>A0AAV2LBS5_KNICA</name>
<organism evidence="2 3">
    <name type="scientific">Knipowitschia caucasica</name>
    <name type="common">Caucasian dwarf goby</name>
    <name type="synonym">Pomatoschistus caucasicus</name>
    <dbReference type="NCBI Taxonomy" id="637954"/>
    <lineage>
        <taxon>Eukaryota</taxon>
        <taxon>Metazoa</taxon>
        <taxon>Chordata</taxon>
        <taxon>Craniata</taxon>
        <taxon>Vertebrata</taxon>
        <taxon>Euteleostomi</taxon>
        <taxon>Actinopterygii</taxon>
        <taxon>Neopterygii</taxon>
        <taxon>Teleostei</taxon>
        <taxon>Neoteleostei</taxon>
        <taxon>Acanthomorphata</taxon>
        <taxon>Gobiaria</taxon>
        <taxon>Gobiiformes</taxon>
        <taxon>Gobioidei</taxon>
        <taxon>Gobiidae</taxon>
        <taxon>Gobiinae</taxon>
        <taxon>Knipowitschia</taxon>
    </lineage>
</organism>
<dbReference type="EMBL" id="OZ035843">
    <property type="protein sequence ID" value="CAL1596802.1"/>
    <property type="molecule type" value="Genomic_DNA"/>
</dbReference>
<keyword evidence="3" id="KW-1185">Reference proteome</keyword>
<proteinExistence type="predicted"/>
<sequence length="79" mass="8603">MDRGQEWTGKERLSEQAAAQGSRSAPGDAATYASVKSLTEREEGEWVGRGEGTEASLFTRIQGSCRCRYRCSCLAILQG</sequence>
<feature type="compositionally biased region" description="Basic and acidic residues" evidence="1">
    <location>
        <begin position="1"/>
        <end position="14"/>
    </location>
</feature>
<gene>
    <name evidence="2" type="ORF">KC01_LOCUS25420</name>
</gene>
<reference evidence="2 3" key="1">
    <citation type="submission" date="2024-04" db="EMBL/GenBank/DDBJ databases">
        <authorList>
            <person name="Waldvogel A.-M."/>
            <person name="Schoenle A."/>
        </authorList>
    </citation>
    <scope>NUCLEOTIDE SEQUENCE [LARGE SCALE GENOMIC DNA]</scope>
</reference>
<evidence type="ECO:0000313" key="3">
    <source>
        <dbReference type="Proteomes" id="UP001497482"/>
    </source>
</evidence>
<accession>A0AAV2LBS5</accession>
<evidence type="ECO:0000313" key="2">
    <source>
        <dbReference type="EMBL" id="CAL1596802.1"/>
    </source>
</evidence>
<dbReference type="Proteomes" id="UP001497482">
    <property type="component" value="Chromosome 21"/>
</dbReference>
<evidence type="ECO:0000256" key="1">
    <source>
        <dbReference type="SAM" id="MobiDB-lite"/>
    </source>
</evidence>
<feature type="region of interest" description="Disordered" evidence="1">
    <location>
        <begin position="1"/>
        <end position="30"/>
    </location>
</feature>
<dbReference type="AlphaFoldDB" id="A0AAV2LBS5"/>
<protein>
    <submittedName>
        <fullName evidence="2">Uncharacterized protein</fullName>
    </submittedName>
</protein>